<evidence type="ECO:0000256" key="3">
    <source>
        <dbReference type="SAM" id="MobiDB-lite"/>
    </source>
</evidence>
<dbReference type="InterPro" id="IPR000424">
    <property type="entry name" value="Primosome_PriB/ssb"/>
</dbReference>
<feature type="compositionally biased region" description="Low complexity" evidence="3">
    <location>
        <begin position="146"/>
        <end position="165"/>
    </location>
</feature>
<dbReference type="GO" id="GO:0003697">
    <property type="term" value="F:single-stranded DNA binding"/>
    <property type="evidence" value="ECO:0007669"/>
    <property type="project" value="InterPro"/>
</dbReference>
<evidence type="ECO:0000256" key="2">
    <source>
        <dbReference type="PROSITE-ProRule" id="PRU00252"/>
    </source>
</evidence>
<feature type="region of interest" description="Disordered" evidence="3">
    <location>
        <begin position="144"/>
        <end position="183"/>
    </location>
</feature>
<evidence type="ECO:0000313" key="5">
    <source>
        <dbReference type="Proteomes" id="UP000285613"/>
    </source>
</evidence>
<keyword evidence="1 2" id="KW-0238">DNA-binding</keyword>
<protein>
    <recommendedName>
        <fullName evidence="6">Single-stranded DNA-binding protein</fullName>
    </recommendedName>
</protein>
<gene>
    <name evidence="4" type="ORF">DWZ91_05875</name>
</gene>
<proteinExistence type="predicted"/>
<dbReference type="Gene3D" id="2.40.50.140">
    <property type="entry name" value="Nucleic acid-binding proteins"/>
    <property type="match status" value="1"/>
</dbReference>
<dbReference type="AlphaFoldDB" id="A0AAQ0LSJ7"/>
<evidence type="ECO:0000313" key="4">
    <source>
        <dbReference type="EMBL" id="RHL95360.1"/>
    </source>
</evidence>
<dbReference type="PROSITE" id="PS50935">
    <property type="entry name" value="SSB"/>
    <property type="match status" value="1"/>
</dbReference>
<evidence type="ECO:0008006" key="6">
    <source>
        <dbReference type="Google" id="ProtNLM"/>
    </source>
</evidence>
<sequence>MGRARNPSTTRQGEQAMSTPTIILVGRIVKIKKDGNLFNAGTTKNGKNYIQFRILCSNRVKNPDGSWGYGASCSRTCEAWNDLATHIQNSIKEGDEYIVIGNESDDRFEDSSGVTHYTQKVNVREIGPSLRWGTAQLVNASQQYGQRQAASAPAPAMPQQAGPDPWSGSGFDGFGQPAGEPAF</sequence>
<reference evidence="4 5" key="1">
    <citation type="submission" date="2018-08" db="EMBL/GenBank/DDBJ databases">
        <title>A genome reference for cultivated species of the human gut microbiota.</title>
        <authorList>
            <person name="Zou Y."/>
            <person name="Xue W."/>
            <person name="Luo G."/>
        </authorList>
    </citation>
    <scope>NUCLEOTIDE SEQUENCE [LARGE SCALE GENOMIC DNA]</scope>
    <source>
        <strain evidence="4 5">AF36-12AT</strain>
    </source>
</reference>
<dbReference type="Pfam" id="PF00436">
    <property type="entry name" value="SSB"/>
    <property type="match status" value="1"/>
</dbReference>
<accession>A0AAQ0LSJ7</accession>
<evidence type="ECO:0000256" key="1">
    <source>
        <dbReference type="ARBA" id="ARBA00023125"/>
    </source>
</evidence>
<name>A0AAQ0LSJ7_BIFPS</name>
<dbReference type="SUPFAM" id="SSF50249">
    <property type="entry name" value="Nucleic acid-binding proteins"/>
    <property type="match status" value="1"/>
</dbReference>
<organism evidence="4 5">
    <name type="scientific">Bifidobacterium pseudocatenulatum</name>
    <dbReference type="NCBI Taxonomy" id="28026"/>
    <lineage>
        <taxon>Bacteria</taxon>
        <taxon>Bacillati</taxon>
        <taxon>Actinomycetota</taxon>
        <taxon>Actinomycetes</taxon>
        <taxon>Bifidobacteriales</taxon>
        <taxon>Bifidobacteriaceae</taxon>
        <taxon>Bifidobacterium</taxon>
    </lineage>
</organism>
<dbReference type="Proteomes" id="UP000285613">
    <property type="component" value="Unassembled WGS sequence"/>
</dbReference>
<dbReference type="InterPro" id="IPR012340">
    <property type="entry name" value="NA-bd_OB-fold"/>
</dbReference>
<comment type="caution">
    <text evidence="4">The sequence shown here is derived from an EMBL/GenBank/DDBJ whole genome shotgun (WGS) entry which is preliminary data.</text>
</comment>
<dbReference type="EMBL" id="QRPH01000004">
    <property type="protein sequence ID" value="RHL95360.1"/>
    <property type="molecule type" value="Genomic_DNA"/>
</dbReference>